<accession>A0A367G4K3</accession>
<dbReference type="Proteomes" id="UP000253208">
    <property type="component" value="Unassembled WGS sequence"/>
</dbReference>
<reference evidence="1 2" key="1">
    <citation type="submission" date="2018-02" db="EMBL/GenBank/DDBJ databases">
        <title>Complete genome sequencing of Faecalibacterium prausnitzii strains isolated from the human gut.</title>
        <authorList>
            <person name="Fitzgerald B.C."/>
            <person name="Shkoporov A.N."/>
            <person name="Ross P.R."/>
            <person name="Hill C."/>
        </authorList>
    </citation>
    <scope>NUCLEOTIDE SEQUENCE [LARGE SCALE GENOMIC DNA]</scope>
    <source>
        <strain evidence="1 2">APC942/31-1</strain>
    </source>
</reference>
<sequence>MGWMGCGALFFVVDGGWRMADAGRLGDGCRFAPGFVGGWLLGCRNSAKTVFKKSELAACCRSDSGLFKNNADFRQPRISSPPAES</sequence>
<organism evidence="1 2">
    <name type="scientific">Blautia obeum</name>
    <dbReference type="NCBI Taxonomy" id="40520"/>
    <lineage>
        <taxon>Bacteria</taxon>
        <taxon>Bacillati</taxon>
        <taxon>Bacillota</taxon>
        <taxon>Clostridia</taxon>
        <taxon>Lachnospirales</taxon>
        <taxon>Lachnospiraceae</taxon>
        <taxon>Blautia</taxon>
    </lineage>
</organism>
<proteinExistence type="predicted"/>
<evidence type="ECO:0000313" key="2">
    <source>
        <dbReference type="Proteomes" id="UP000253208"/>
    </source>
</evidence>
<name>A0A367G4K3_9FIRM</name>
<protein>
    <submittedName>
        <fullName evidence="1">Uncharacterized protein</fullName>
    </submittedName>
</protein>
<comment type="caution">
    <text evidence="1">The sequence shown here is derived from an EMBL/GenBank/DDBJ whole genome shotgun (WGS) entry which is preliminary data.</text>
</comment>
<gene>
    <name evidence="1" type="ORF">C4886_05705</name>
</gene>
<dbReference type="AlphaFoldDB" id="A0A367G4K3"/>
<dbReference type="EMBL" id="PSQG01000006">
    <property type="protein sequence ID" value="RCH44944.1"/>
    <property type="molecule type" value="Genomic_DNA"/>
</dbReference>
<evidence type="ECO:0000313" key="1">
    <source>
        <dbReference type="EMBL" id="RCH44944.1"/>
    </source>
</evidence>